<dbReference type="InterPro" id="IPR033140">
    <property type="entry name" value="Lipase_GDXG_put_SER_AS"/>
</dbReference>
<name>A0ABP9RL14_9ACTN</name>
<dbReference type="EMBL" id="BAABJQ010000002">
    <property type="protein sequence ID" value="GAA5178658.1"/>
    <property type="molecule type" value="Genomic_DNA"/>
</dbReference>
<organism evidence="5 6">
    <name type="scientific">Rugosimonospora acidiphila</name>
    <dbReference type="NCBI Taxonomy" id="556531"/>
    <lineage>
        <taxon>Bacteria</taxon>
        <taxon>Bacillati</taxon>
        <taxon>Actinomycetota</taxon>
        <taxon>Actinomycetes</taxon>
        <taxon>Micromonosporales</taxon>
        <taxon>Micromonosporaceae</taxon>
        <taxon>Rugosimonospora</taxon>
    </lineage>
</organism>
<dbReference type="PANTHER" id="PTHR48081:SF8">
    <property type="entry name" value="ALPHA_BETA HYDROLASE FOLD-3 DOMAIN-CONTAINING PROTEIN-RELATED"/>
    <property type="match status" value="1"/>
</dbReference>
<keyword evidence="2 5" id="KW-0378">Hydrolase</keyword>
<reference evidence="6" key="1">
    <citation type="journal article" date="2019" name="Int. J. Syst. Evol. Microbiol.">
        <title>The Global Catalogue of Microorganisms (GCM) 10K type strain sequencing project: providing services to taxonomists for standard genome sequencing and annotation.</title>
        <authorList>
            <consortium name="The Broad Institute Genomics Platform"/>
            <consortium name="The Broad Institute Genome Sequencing Center for Infectious Disease"/>
            <person name="Wu L."/>
            <person name="Ma J."/>
        </authorList>
    </citation>
    <scope>NUCLEOTIDE SEQUENCE [LARGE SCALE GENOMIC DNA]</scope>
    <source>
        <strain evidence="6">JCM 18304</strain>
    </source>
</reference>
<evidence type="ECO:0000313" key="6">
    <source>
        <dbReference type="Proteomes" id="UP001501570"/>
    </source>
</evidence>
<dbReference type="Proteomes" id="UP001501570">
    <property type="component" value="Unassembled WGS sequence"/>
</dbReference>
<dbReference type="GO" id="GO:0016787">
    <property type="term" value="F:hydrolase activity"/>
    <property type="evidence" value="ECO:0007669"/>
    <property type="project" value="UniProtKB-KW"/>
</dbReference>
<evidence type="ECO:0000259" key="4">
    <source>
        <dbReference type="Pfam" id="PF07859"/>
    </source>
</evidence>
<proteinExistence type="inferred from homology"/>
<dbReference type="SUPFAM" id="SSF53474">
    <property type="entry name" value="alpha/beta-Hydrolases"/>
    <property type="match status" value="1"/>
</dbReference>
<accession>A0ABP9RL14</accession>
<dbReference type="Gene3D" id="3.40.50.1820">
    <property type="entry name" value="alpha/beta hydrolase"/>
    <property type="match status" value="1"/>
</dbReference>
<dbReference type="PANTHER" id="PTHR48081">
    <property type="entry name" value="AB HYDROLASE SUPERFAMILY PROTEIN C4A8.06C"/>
    <property type="match status" value="1"/>
</dbReference>
<evidence type="ECO:0000256" key="3">
    <source>
        <dbReference type="PROSITE-ProRule" id="PRU10038"/>
    </source>
</evidence>
<gene>
    <name evidence="5" type="ORF">GCM10023322_06360</name>
</gene>
<dbReference type="RefSeq" id="WP_345625899.1">
    <property type="nucleotide sequence ID" value="NZ_BAABJQ010000002.1"/>
</dbReference>
<dbReference type="InterPro" id="IPR013094">
    <property type="entry name" value="AB_hydrolase_3"/>
</dbReference>
<evidence type="ECO:0000256" key="1">
    <source>
        <dbReference type="ARBA" id="ARBA00010515"/>
    </source>
</evidence>
<keyword evidence="6" id="KW-1185">Reference proteome</keyword>
<feature type="active site" evidence="3">
    <location>
        <position position="146"/>
    </location>
</feature>
<comment type="similarity">
    <text evidence="1">Belongs to the 'GDXG' lipolytic enzyme family.</text>
</comment>
<evidence type="ECO:0000313" key="5">
    <source>
        <dbReference type="EMBL" id="GAA5178658.1"/>
    </source>
</evidence>
<evidence type="ECO:0000256" key="2">
    <source>
        <dbReference type="ARBA" id="ARBA00022801"/>
    </source>
</evidence>
<dbReference type="PROSITE" id="PS01174">
    <property type="entry name" value="LIPASE_GDXG_SER"/>
    <property type="match status" value="1"/>
</dbReference>
<comment type="caution">
    <text evidence="5">The sequence shown here is derived from an EMBL/GenBank/DDBJ whole genome shotgun (WGS) entry which is preliminary data.</text>
</comment>
<protein>
    <submittedName>
        <fullName evidence="5">Alpha/beta hydrolase</fullName>
    </submittedName>
</protein>
<feature type="domain" description="Alpha/beta hydrolase fold-3" evidence="4">
    <location>
        <begin position="74"/>
        <end position="272"/>
    </location>
</feature>
<dbReference type="InterPro" id="IPR029058">
    <property type="entry name" value="AB_hydrolase_fold"/>
</dbReference>
<dbReference type="InterPro" id="IPR050300">
    <property type="entry name" value="GDXG_lipolytic_enzyme"/>
</dbReference>
<sequence>MTSLLMRAVAGYVRLTAKPRFATVAGARRMLAAAKGPSQPPARLGRRHRVSRRQVNGFDCWTVAPNDRPATRAVIYLHGGGYVNEIVSQHWALISRLARAGVRVEVPIYGLAPRHTYRDAYPLVTEVYRDLIGEVDAATVSIAGDSAGAGLALGFAQTLAGAGLPGPGRLVLISPWLDLTLSNPDLPAVEARDPWLARAGLIEIGTVWAGGDDPEDPRLSPVNGPLAGLPPTDVYVGSRDLSLPDAELLRTRAEAEGWQLTTTVGEGAVHVYPLVPAPEGRNAADAIVKSLSAA</sequence>
<dbReference type="Pfam" id="PF07859">
    <property type="entry name" value="Abhydrolase_3"/>
    <property type="match status" value="1"/>
</dbReference>